<dbReference type="GO" id="GO:0005524">
    <property type="term" value="F:ATP binding"/>
    <property type="evidence" value="ECO:0007669"/>
    <property type="project" value="UniProtKB-KW"/>
</dbReference>
<keyword evidence="7" id="KW-1185">Reference proteome</keyword>
<evidence type="ECO:0000256" key="1">
    <source>
        <dbReference type="ARBA" id="ARBA00005417"/>
    </source>
</evidence>
<keyword evidence="2" id="KW-0813">Transport</keyword>
<keyword evidence="3" id="KW-0547">Nucleotide-binding</keyword>
<comment type="caution">
    <text evidence="6">The sequence shown here is derived from an EMBL/GenBank/DDBJ whole genome shotgun (WGS) entry which is preliminary data.</text>
</comment>
<name>A0A844HNV8_9RHOB</name>
<keyword evidence="4 6" id="KW-0067">ATP-binding</keyword>
<dbReference type="InterPro" id="IPR017871">
    <property type="entry name" value="ABC_transporter-like_CS"/>
</dbReference>
<dbReference type="Pfam" id="PF00005">
    <property type="entry name" value="ABC_tran"/>
    <property type="match status" value="1"/>
</dbReference>
<dbReference type="PANTHER" id="PTHR43117">
    <property type="entry name" value="OSMOPROTECTANT IMPORT ATP-BINDING PROTEIN OSMV"/>
    <property type="match status" value="1"/>
</dbReference>
<accession>A0A844HNV8</accession>
<dbReference type="EMBL" id="WMIG01000010">
    <property type="protein sequence ID" value="MTH60799.1"/>
    <property type="molecule type" value="Genomic_DNA"/>
</dbReference>
<protein>
    <submittedName>
        <fullName evidence="6">ATP-binding cassette domain-containing protein</fullName>
    </submittedName>
</protein>
<dbReference type="GO" id="GO:0015697">
    <property type="term" value="P:quaternary ammonium group transport"/>
    <property type="evidence" value="ECO:0007669"/>
    <property type="project" value="UniProtKB-ARBA"/>
</dbReference>
<dbReference type="Proteomes" id="UP000449846">
    <property type="component" value="Unassembled WGS sequence"/>
</dbReference>
<evidence type="ECO:0000256" key="3">
    <source>
        <dbReference type="ARBA" id="ARBA00022741"/>
    </source>
</evidence>
<evidence type="ECO:0000259" key="5">
    <source>
        <dbReference type="PROSITE" id="PS50893"/>
    </source>
</evidence>
<dbReference type="PROSITE" id="PS50893">
    <property type="entry name" value="ABC_TRANSPORTER_2"/>
    <property type="match status" value="1"/>
</dbReference>
<evidence type="ECO:0000313" key="6">
    <source>
        <dbReference type="EMBL" id="MTH60799.1"/>
    </source>
</evidence>
<reference evidence="6 7" key="1">
    <citation type="submission" date="2019-11" db="EMBL/GenBank/DDBJ databases">
        <authorList>
            <person name="Dong K."/>
        </authorList>
    </citation>
    <scope>NUCLEOTIDE SEQUENCE [LARGE SCALE GENOMIC DNA]</scope>
    <source>
        <strain evidence="6 7">NBRC 112902</strain>
    </source>
</reference>
<gene>
    <name evidence="6" type="ORF">GL300_16410</name>
</gene>
<evidence type="ECO:0000256" key="2">
    <source>
        <dbReference type="ARBA" id="ARBA00022448"/>
    </source>
</evidence>
<dbReference type="GO" id="GO:0016887">
    <property type="term" value="F:ATP hydrolysis activity"/>
    <property type="evidence" value="ECO:0007669"/>
    <property type="project" value="InterPro"/>
</dbReference>
<dbReference type="InterPro" id="IPR027417">
    <property type="entry name" value="P-loop_NTPase"/>
</dbReference>
<feature type="domain" description="ABC transporter" evidence="5">
    <location>
        <begin position="2"/>
        <end position="236"/>
    </location>
</feature>
<dbReference type="SMART" id="SM00382">
    <property type="entry name" value="AAA"/>
    <property type="match status" value="1"/>
</dbReference>
<dbReference type="Gene3D" id="3.40.50.300">
    <property type="entry name" value="P-loop containing nucleotide triphosphate hydrolases"/>
    <property type="match status" value="1"/>
</dbReference>
<evidence type="ECO:0000256" key="4">
    <source>
        <dbReference type="ARBA" id="ARBA00022840"/>
    </source>
</evidence>
<dbReference type="AlphaFoldDB" id="A0A844HNV8"/>
<comment type="similarity">
    <text evidence="1">Belongs to the ABC transporter superfamily.</text>
</comment>
<proteinExistence type="inferred from homology"/>
<dbReference type="PROSITE" id="PS00211">
    <property type="entry name" value="ABC_TRANSPORTER_1"/>
    <property type="match status" value="1"/>
</dbReference>
<organism evidence="6 7">
    <name type="scientific">Paracoccus litorisediminis</name>
    <dbReference type="NCBI Taxonomy" id="2006130"/>
    <lineage>
        <taxon>Bacteria</taxon>
        <taxon>Pseudomonadati</taxon>
        <taxon>Pseudomonadota</taxon>
        <taxon>Alphaproteobacteria</taxon>
        <taxon>Rhodobacterales</taxon>
        <taxon>Paracoccaceae</taxon>
        <taxon>Paracoccus</taxon>
    </lineage>
</organism>
<dbReference type="FunFam" id="3.40.50.300:FF:000425">
    <property type="entry name" value="Probable ABC transporter, ATP-binding subunit"/>
    <property type="match status" value="1"/>
</dbReference>
<dbReference type="InterPro" id="IPR003439">
    <property type="entry name" value="ABC_transporter-like_ATP-bd"/>
</dbReference>
<evidence type="ECO:0000313" key="7">
    <source>
        <dbReference type="Proteomes" id="UP000449846"/>
    </source>
</evidence>
<dbReference type="InterPro" id="IPR003593">
    <property type="entry name" value="AAA+_ATPase"/>
</dbReference>
<dbReference type="SUPFAM" id="SSF52540">
    <property type="entry name" value="P-loop containing nucleoside triphosphate hydrolases"/>
    <property type="match status" value="1"/>
</dbReference>
<dbReference type="PANTHER" id="PTHR43117:SF5">
    <property type="entry name" value="GLYCINE BETAINE UPTAKE SYSTEM ATP-BINDING PROTEIN YEHX"/>
    <property type="match status" value="1"/>
</dbReference>
<sequence>MIELRHLTRVYAGVPVVDDVSLNVPEGEITALVGTSGSGKTTLLRMINRLVEPTTGQVLIGGQDVAGQPVHLLRRRIGYVIQGVGLFPHHSVARNIATVPRLLGWPPAQIGARVDELLQLFQLDPATFRNRMPHQLSGGQAQRVGVARALAARPDLLLLDEPFGALDAIGRARAQADLRGVQRQLGTTMILVTHDINEAVQLGDRIAVMDHGRILQHDRPERILTDPATPFVQALIGPGERAFHLLSLSAVLGMTQPGQAQGPAIPREASLRDALAECLWSGRDALPVEGGGIVTLAALRAHARQAPE</sequence>
<dbReference type="OrthoDB" id="9802264at2"/>
<dbReference type="RefSeq" id="WP_155040738.1">
    <property type="nucleotide sequence ID" value="NZ_WMIG01000010.1"/>
</dbReference>